<dbReference type="STRING" id="273068.TTE0759"/>
<dbReference type="InterPro" id="IPR003660">
    <property type="entry name" value="HAMP_dom"/>
</dbReference>
<dbReference type="SUPFAM" id="SSF103190">
    <property type="entry name" value="Sensory domain-like"/>
    <property type="match status" value="1"/>
</dbReference>
<dbReference type="SUPFAM" id="SSF58104">
    <property type="entry name" value="Methyl-accepting chemotaxis protein (MCP) signaling domain"/>
    <property type="match status" value="1"/>
</dbReference>
<dbReference type="GO" id="GO:0006935">
    <property type="term" value="P:chemotaxis"/>
    <property type="evidence" value="ECO:0007669"/>
    <property type="project" value="UniProtKB-KW"/>
</dbReference>
<dbReference type="GO" id="GO:0007165">
    <property type="term" value="P:signal transduction"/>
    <property type="evidence" value="ECO:0007669"/>
    <property type="project" value="UniProtKB-KW"/>
</dbReference>
<dbReference type="Proteomes" id="UP000000555">
    <property type="component" value="Chromosome"/>
</dbReference>
<dbReference type="Pfam" id="PF00015">
    <property type="entry name" value="MCPsignal"/>
    <property type="match status" value="1"/>
</dbReference>
<accession>Q8RBQ5</accession>
<dbReference type="InterPro" id="IPR033479">
    <property type="entry name" value="dCache_1"/>
</dbReference>
<dbReference type="RefSeq" id="WP_011025156.1">
    <property type="nucleotide sequence ID" value="NC_003869.1"/>
</dbReference>
<proteinExistence type="inferred from homology"/>
<dbReference type="Pfam" id="PF00672">
    <property type="entry name" value="HAMP"/>
    <property type="match status" value="1"/>
</dbReference>
<dbReference type="AlphaFoldDB" id="Q8RBQ5"/>
<evidence type="ECO:0000256" key="4">
    <source>
        <dbReference type="ARBA" id="ARBA00022692"/>
    </source>
</evidence>
<dbReference type="SMART" id="SM00283">
    <property type="entry name" value="MA"/>
    <property type="match status" value="1"/>
</dbReference>
<organism evidence="14 15">
    <name type="scientific">Caldanaerobacter subterraneus subsp. tengcongensis (strain DSM 15242 / JCM 11007 / NBRC 100824 / MB4)</name>
    <name type="common">Thermoanaerobacter tengcongensis</name>
    <dbReference type="NCBI Taxonomy" id="273068"/>
    <lineage>
        <taxon>Bacteria</taxon>
        <taxon>Bacillati</taxon>
        <taxon>Bacillota</taxon>
        <taxon>Clostridia</taxon>
        <taxon>Thermoanaerobacterales</taxon>
        <taxon>Thermoanaerobacteraceae</taxon>
        <taxon>Caldanaerobacter</taxon>
    </lineage>
</organism>
<feature type="transmembrane region" description="Helical" evidence="11">
    <location>
        <begin position="15"/>
        <end position="35"/>
    </location>
</feature>
<dbReference type="GO" id="GO:0005886">
    <property type="term" value="C:plasma membrane"/>
    <property type="evidence" value="ECO:0007669"/>
    <property type="project" value="UniProtKB-SubCell"/>
</dbReference>
<name>Q8RBQ5_CALS4</name>
<dbReference type="CDD" id="cd12912">
    <property type="entry name" value="PDC2_MCP_like"/>
    <property type="match status" value="1"/>
</dbReference>
<evidence type="ECO:0000313" key="14">
    <source>
        <dbReference type="EMBL" id="AAM24018.1"/>
    </source>
</evidence>
<evidence type="ECO:0000256" key="1">
    <source>
        <dbReference type="ARBA" id="ARBA00004651"/>
    </source>
</evidence>
<reference evidence="14 15" key="1">
    <citation type="journal article" date="2002" name="Genome Res.">
        <title>A complete sequence of the T. tengcongensis genome.</title>
        <authorList>
            <person name="Bao Q."/>
            <person name="Tian Y."/>
            <person name="Li W."/>
            <person name="Xu Z."/>
            <person name="Xuan Z."/>
            <person name="Hu S."/>
            <person name="Dong W."/>
            <person name="Yang J."/>
            <person name="Chen Y."/>
            <person name="Xue Y."/>
            <person name="Xu Y."/>
            <person name="Lai X."/>
            <person name="Huang L."/>
            <person name="Dong X."/>
            <person name="Ma Y."/>
            <person name="Ling L."/>
            <person name="Tan H."/>
            <person name="Chen R."/>
            <person name="Wang J."/>
            <person name="Yu J."/>
            <person name="Yang H."/>
        </authorList>
    </citation>
    <scope>NUCLEOTIDE SEQUENCE [LARGE SCALE GENOMIC DNA]</scope>
    <source>
        <strain evidence="15">DSM 15242 / JCM 11007 / NBRC 100824 / MB4</strain>
    </source>
</reference>
<feature type="coiled-coil region" evidence="10">
    <location>
        <begin position="587"/>
        <end position="666"/>
    </location>
</feature>
<dbReference type="SMART" id="SM00304">
    <property type="entry name" value="HAMP"/>
    <property type="match status" value="1"/>
</dbReference>
<sequence length="669" mass="73541">MTKKAIGFYRVQTKLSLVIVLIVIISLVLSGYISYRFSSQEITNLTLNNLLNSVSAVNQEITLYLDNTASKLSYFAKSDYNLLSAGTSQEDNSDKVNSILINLKNMTPNASLVYYGTADKKIYTFPHVDLNPDFDPTSRPWYKGAVEAKGNPFWTDAYKDEVTGNYAISVSQAVINPLTNEAVGVVGMDLNLYGIENLLKNVKIGQKGMIFLVDKNGIVFVDSSKKLMGADLSKQAIGQQIMKSKEGNLESKFEGADSVIIFDTNPITGWKIVGVVNKSDYLSAVSKINRSFVGIIIVFSVVALLAAYLFAKSFTRPIYEVMGAMSKLREGDLTSSVNVKRNDEFGILEQEYNETVSKLKAIAKRVKESSSYLIEASKNFKEISDNTVSAVEDVAKAVEDIAKGANDQAQEISASVQKVSEFGQDIDKVLKTTQEVRLYSEKADDVKSKGLEKLEALRESSEEMNKAAIYVFETVRKIKESSREITAITSVIEEIADKTNLLSLNAAIEAARAGEAGRGFAVVAEEVKKLAQQSAESTSRIKEIIEEMHSAINLAVEAMQNADQSIVRQNEAVKGTQTAFAEFEDFINNVTKRIDEINSLMNLMQEKKDEIVASMENISAISEETAAATEEVSASTEEQLSAVEDLKSAAKNLEEVALELEEAVKVFKI</sequence>
<dbReference type="KEGG" id="tte:TTE0759"/>
<comment type="similarity">
    <text evidence="8">Belongs to the methyl-accepting chemotaxis (MCP) protein family.</text>
</comment>
<dbReference type="HOGENOM" id="CLU_000445_107_19_9"/>
<keyword evidence="4 11" id="KW-0812">Transmembrane</keyword>
<evidence type="ECO:0000256" key="6">
    <source>
        <dbReference type="ARBA" id="ARBA00023136"/>
    </source>
</evidence>
<dbReference type="PANTHER" id="PTHR32089:SF114">
    <property type="entry name" value="METHYL-ACCEPTING CHEMOTAXIS PROTEIN MCPB"/>
    <property type="match status" value="1"/>
</dbReference>
<keyword evidence="10" id="KW-0175">Coiled coil</keyword>
<keyword evidence="6 11" id="KW-0472">Membrane</keyword>
<evidence type="ECO:0000256" key="10">
    <source>
        <dbReference type="SAM" id="Coils"/>
    </source>
</evidence>
<comment type="subcellular location">
    <subcellularLocation>
        <location evidence="1">Cell membrane</location>
        <topology evidence="1">Multi-pass membrane protein</topology>
    </subcellularLocation>
</comment>
<dbReference type="CDD" id="cd18773">
    <property type="entry name" value="PDC1_HK_sensor"/>
    <property type="match status" value="1"/>
</dbReference>
<protein>
    <submittedName>
        <fullName evidence="14">Methyl-accepting chemotaxis protein</fullName>
    </submittedName>
</protein>
<feature type="domain" description="Methyl-accepting transducer" evidence="12">
    <location>
        <begin position="383"/>
        <end position="633"/>
    </location>
</feature>
<evidence type="ECO:0000256" key="7">
    <source>
        <dbReference type="ARBA" id="ARBA00023224"/>
    </source>
</evidence>
<dbReference type="eggNOG" id="COG0840">
    <property type="taxonomic scope" value="Bacteria"/>
</dbReference>
<dbReference type="Gene3D" id="3.30.450.20">
    <property type="entry name" value="PAS domain"/>
    <property type="match status" value="2"/>
</dbReference>
<feature type="domain" description="HAMP" evidence="13">
    <location>
        <begin position="312"/>
        <end position="364"/>
    </location>
</feature>
<dbReference type="PROSITE" id="PS50885">
    <property type="entry name" value="HAMP"/>
    <property type="match status" value="1"/>
</dbReference>
<keyword evidence="5 11" id="KW-1133">Transmembrane helix</keyword>
<dbReference type="EMBL" id="AE008691">
    <property type="protein sequence ID" value="AAM24018.1"/>
    <property type="molecule type" value="Genomic_DNA"/>
</dbReference>
<feature type="transmembrane region" description="Helical" evidence="11">
    <location>
        <begin position="292"/>
        <end position="311"/>
    </location>
</feature>
<evidence type="ECO:0000259" key="13">
    <source>
        <dbReference type="PROSITE" id="PS50885"/>
    </source>
</evidence>
<keyword evidence="7 9" id="KW-0807">Transducer</keyword>
<keyword evidence="2" id="KW-1003">Cell membrane</keyword>
<dbReference type="PANTHER" id="PTHR32089">
    <property type="entry name" value="METHYL-ACCEPTING CHEMOTAXIS PROTEIN MCPB"/>
    <property type="match status" value="1"/>
</dbReference>
<dbReference type="InterPro" id="IPR004089">
    <property type="entry name" value="MCPsignal_dom"/>
</dbReference>
<evidence type="ECO:0000256" key="11">
    <source>
        <dbReference type="SAM" id="Phobius"/>
    </source>
</evidence>
<evidence type="ECO:0000313" key="15">
    <source>
        <dbReference type="Proteomes" id="UP000000555"/>
    </source>
</evidence>
<evidence type="ECO:0000259" key="12">
    <source>
        <dbReference type="PROSITE" id="PS50111"/>
    </source>
</evidence>
<evidence type="ECO:0000256" key="2">
    <source>
        <dbReference type="ARBA" id="ARBA00022475"/>
    </source>
</evidence>
<dbReference type="Pfam" id="PF02743">
    <property type="entry name" value="dCache_1"/>
    <property type="match status" value="1"/>
</dbReference>
<keyword evidence="3" id="KW-0145">Chemotaxis</keyword>
<gene>
    <name evidence="14" type="primary">Tar6</name>
    <name evidence="14" type="ordered locus">TTE0759</name>
</gene>
<dbReference type="PROSITE" id="PS50111">
    <property type="entry name" value="CHEMOTAXIS_TRANSDUC_2"/>
    <property type="match status" value="1"/>
</dbReference>
<evidence type="ECO:0000256" key="9">
    <source>
        <dbReference type="PROSITE-ProRule" id="PRU00284"/>
    </source>
</evidence>
<keyword evidence="15" id="KW-1185">Reference proteome</keyword>
<dbReference type="Gene3D" id="1.10.287.950">
    <property type="entry name" value="Methyl-accepting chemotaxis protein"/>
    <property type="match status" value="1"/>
</dbReference>
<dbReference type="InterPro" id="IPR029151">
    <property type="entry name" value="Sensor-like_sf"/>
</dbReference>
<dbReference type="CDD" id="cd06225">
    <property type="entry name" value="HAMP"/>
    <property type="match status" value="1"/>
</dbReference>
<evidence type="ECO:0000256" key="5">
    <source>
        <dbReference type="ARBA" id="ARBA00022989"/>
    </source>
</evidence>
<evidence type="ECO:0000256" key="3">
    <source>
        <dbReference type="ARBA" id="ARBA00022500"/>
    </source>
</evidence>
<evidence type="ECO:0000256" key="8">
    <source>
        <dbReference type="ARBA" id="ARBA00029447"/>
    </source>
</evidence>